<proteinExistence type="predicted"/>
<keyword evidence="2" id="KW-1185">Reference proteome</keyword>
<evidence type="ECO:0000313" key="2">
    <source>
        <dbReference type="Proteomes" id="UP000320225"/>
    </source>
</evidence>
<dbReference type="AlphaFoldDB" id="A0A554WS14"/>
<dbReference type="EMBL" id="VJND01000003">
    <property type="protein sequence ID" value="TSE26367.1"/>
    <property type="molecule type" value="Genomic_DNA"/>
</dbReference>
<sequence>MPVISMFYGIVVAIFYEDQDRHHRAPIHARYQGHKAAVAIDDGSVLAGELPPKQLRLLQAGIELHRDELMADWELVCQGVEPFRIPPLQ</sequence>
<name>A0A554WS14_9BURK</name>
<dbReference type="OrthoDB" id="122670at2"/>
<gene>
    <name evidence="1" type="ORF">Tsedi_00665</name>
</gene>
<evidence type="ECO:0008006" key="3">
    <source>
        <dbReference type="Google" id="ProtNLM"/>
    </source>
</evidence>
<protein>
    <recommendedName>
        <fullName evidence="3">DUF4160 domain-containing protein</fullName>
    </recommendedName>
</protein>
<accession>A0A554WS14</accession>
<evidence type="ECO:0000313" key="1">
    <source>
        <dbReference type="EMBL" id="TSE26367.1"/>
    </source>
</evidence>
<organism evidence="1 2">
    <name type="scientific">Tepidimonas sediminis</name>
    <dbReference type="NCBI Taxonomy" id="2588941"/>
    <lineage>
        <taxon>Bacteria</taxon>
        <taxon>Pseudomonadati</taxon>
        <taxon>Pseudomonadota</taxon>
        <taxon>Betaproteobacteria</taxon>
        <taxon>Burkholderiales</taxon>
        <taxon>Tepidimonas</taxon>
    </lineage>
</organism>
<dbReference type="Proteomes" id="UP000320225">
    <property type="component" value="Unassembled WGS sequence"/>
</dbReference>
<reference evidence="1 2" key="1">
    <citation type="submission" date="2019-07" db="EMBL/GenBank/DDBJ databases">
        <title>Tepidimonas sediminis YIM 72259 draft genome.</title>
        <authorList>
            <person name="Da Costa M.S."/>
            <person name="Froufe H.J.C."/>
            <person name="Egas C."/>
            <person name="Albuquerque L."/>
        </authorList>
    </citation>
    <scope>NUCLEOTIDE SEQUENCE [LARGE SCALE GENOMIC DNA]</scope>
    <source>
        <strain evidence="1 2">YIM 72259</strain>
    </source>
</reference>
<dbReference type="RefSeq" id="WP_143893610.1">
    <property type="nucleotide sequence ID" value="NZ_VJND01000003.1"/>
</dbReference>
<dbReference type="Pfam" id="PF13711">
    <property type="entry name" value="DUF4160"/>
    <property type="match status" value="1"/>
</dbReference>
<comment type="caution">
    <text evidence="1">The sequence shown here is derived from an EMBL/GenBank/DDBJ whole genome shotgun (WGS) entry which is preliminary data.</text>
</comment>
<dbReference type="InterPro" id="IPR025427">
    <property type="entry name" value="DUF4160"/>
</dbReference>